<dbReference type="EMBL" id="CAJNOK010003510">
    <property type="protein sequence ID" value="CAF0904145.1"/>
    <property type="molecule type" value="Genomic_DNA"/>
</dbReference>
<comment type="caution">
    <text evidence="2">The sequence shown here is derived from an EMBL/GenBank/DDBJ whole genome shotgun (WGS) entry which is preliminary data.</text>
</comment>
<evidence type="ECO:0000313" key="4">
    <source>
        <dbReference type="Proteomes" id="UP000677228"/>
    </source>
</evidence>
<dbReference type="Proteomes" id="UP000677228">
    <property type="component" value="Unassembled WGS sequence"/>
</dbReference>
<feature type="compositionally biased region" description="Low complexity" evidence="1">
    <location>
        <begin position="176"/>
        <end position="190"/>
    </location>
</feature>
<name>A0A8S2DDQ8_9BILA</name>
<feature type="compositionally biased region" description="Basic and acidic residues" evidence="1">
    <location>
        <begin position="195"/>
        <end position="204"/>
    </location>
</feature>
<dbReference type="AlphaFoldDB" id="A0A8S2DDQ8"/>
<evidence type="ECO:0000313" key="2">
    <source>
        <dbReference type="EMBL" id="CAF0904145.1"/>
    </source>
</evidence>
<reference evidence="2" key="1">
    <citation type="submission" date="2021-02" db="EMBL/GenBank/DDBJ databases">
        <authorList>
            <person name="Nowell W R."/>
        </authorList>
    </citation>
    <scope>NUCLEOTIDE SEQUENCE</scope>
</reference>
<organism evidence="2 4">
    <name type="scientific">Didymodactylos carnosus</name>
    <dbReference type="NCBI Taxonomy" id="1234261"/>
    <lineage>
        <taxon>Eukaryota</taxon>
        <taxon>Metazoa</taxon>
        <taxon>Spiralia</taxon>
        <taxon>Gnathifera</taxon>
        <taxon>Rotifera</taxon>
        <taxon>Eurotatoria</taxon>
        <taxon>Bdelloidea</taxon>
        <taxon>Philodinida</taxon>
        <taxon>Philodinidae</taxon>
        <taxon>Didymodactylos</taxon>
    </lineage>
</organism>
<gene>
    <name evidence="2" type="ORF">OVA965_LOCUS9779</name>
    <name evidence="3" type="ORF">TMI583_LOCUS9775</name>
</gene>
<sequence>MSYLSNPDLAKVLWLANLQRNMVTNAVLQNQNHNTSLKNLPSSTDINDKNSCLTTTTEKLEQNDTPMNHSVSCAYNASMHPLLIPSLGVPLQKISAMLAAMHPTSTLLSSSSAEATSSTITLSNPKAITPTSSTQIVPTPPTVNVSALQAVATAAAAVLASHQRPQTATMIATATSQNNNSNSRRPSGSSFGWGNRERKMEENWRTQARPESS</sequence>
<dbReference type="Proteomes" id="UP000682733">
    <property type="component" value="Unassembled WGS sequence"/>
</dbReference>
<dbReference type="EMBL" id="CAJOBA010003511">
    <property type="protein sequence ID" value="CAF3684292.1"/>
    <property type="molecule type" value="Genomic_DNA"/>
</dbReference>
<feature type="region of interest" description="Disordered" evidence="1">
    <location>
        <begin position="174"/>
        <end position="213"/>
    </location>
</feature>
<proteinExistence type="predicted"/>
<evidence type="ECO:0000256" key="1">
    <source>
        <dbReference type="SAM" id="MobiDB-lite"/>
    </source>
</evidence>
<accession>A0A8S2DDQ8</accession>
<protein>
    <submittedName>
        <fullName evidence="2">Uncharacterized protein</fullName>
    </submittedName>
</protein>
<evidence type="ECO:0000313" key="3">
    <source>
        <dbReference type="EMBL" id="CAF3684292.1"/>
    </source>
</evidence>